<protein>
    <recommendedName>
        <fullName evidence="5">FBX41/ZN365 C2H2-type zinc finger domain-containing protein</fullName>
    </recommendedName>
</protein>
<dbReference type="EMBL" id="JARBDR010000246">
    <property type="protein sequence ID" value="KAJ8317314.1"/>
    <property type="molecule type" value="Genomic_DNA"/>
</dbReference>
<dbReference type="PANTHER" id="PTHR15739:SF5">
    <property type="entry name" value="LD23158P"/>
    <property type="match status" value="1"/>
</dbReference>
<evidence type="ECO:0000256" key="4">
    <source>
        <dbReference type="SAM" id="MobiDB-lite"/>
    </source>
</evidence>
<name>A0ABQ9FJ68_TEGGR</name>
<keyword evidence="1" id="KW-0597">Phosphoprotein</keyword>
<accession>A0ABQ9FJ68</accession>
<keyword evidence="7" id="KW-1185">Reference proteome</keyword>
<dbReference type="PANTHER" id="PTHR15739">
    <property type="entry name" value="ZINC FINGER PROTEIN"/>
    <property type="match status" value="1"/>
</dbReference>
<dbReference type="Pfam" id="PF23165">
    <property type="entry name" value="zf-C2H2_FBX41"/>
    <property type="match status" value="1"/>
</dbReference>
<feature type="compositionally biased region" description="Basic and acidic residues" evidence="4">
    <location>
        <begin position="76"/>
        <end position="87"/>
    </location>
</feature>
<feature type="domain" description="FBX41/ZN365 C2H2-type zinc finger" evidence="5">
    <location>
        <begin position="22"/>
        <end position="51"/>
    </location>
</feature>
<feature type="coiled-coil region" evidence="3">
    <location>
        <begin position="204"/>
        <end position="259"/>
    </location>
</feature>
<evidence type="ECO:0000256" key="3">
    <source>
        <dbReference type="SAM" id="Coils"/>
    </source>
</evidence>
<keyword evidence="2 3" id="KW-0175">Coiled coil</keyword>
<comment type="caution">
    <text evidence="6">The sequence shown here is derived from an EMBL/GenBank/DDBJ whole genome shotgun (WGS) entry which is preliminary data.</text>
</comment>
<proteinExistence type="predicted"/>
<dbReference type="InterPro" id="IPR052283">
    <property type="entry name" value="GenomicStab_NeuMorph_Reg"/>
</dbReference>
<feature type="non-terminal residue" evidence="6">
    <location>
        <position position="625"/>
    </location>
</feature>
<evidence type="ECO:0000256" key="2">
    <source>
        <dbReference type="ARBA" id="ARBA00023054"/>
    </source>
</evidence>
<feature type="compositionally biased region" description="Polar residues" evidence="4">
    <location>
        <begin position="534"/>
        <end position="554"/>
    </location>
</feature>
<feature type="region of interest" description="Disordered" evidence="4">
    <location>
        <begin position="576"/>
        <end position="601"/>
    </location>
</feature>
<evidence type="ECO:0000313" key="6">
    <source>
        <dbReference type="EMBL" id="KAJ8317314.1"/>
    </source>
</evidence>
<feature type="coiled-coil region" evidence="3">
    <location>
        <begin position="129"/>
        <end position="158"/>
    </location>
</feature>
<evidence type="ECO:0000259" key="5">
    <source>
        <dbReference type="Pfam" id="PF23165"/>
    </source>
</evidence>
<evidence type="ECO:0000256" key="1">
    <source>
        <dbReference type="ARBA" id="ARBA00022553"/>
    </source>
</evidence>
<reference evidence="6 7" key="1">
    <citation type="submission" date="2022-12" db="EMBL/GenBank/DDBJ databases">
        <title>Chromosome-level genome of Tegillarca granosa.</title>
        <authorList>
            <person name="Kim J."/>
        </authorList>
    </citation>
    <scope>NUCLEOTIDE SEQUENCE [LARGE SCALE GENOMIC DNA]</scope>
    <source>
        <strain evidence="6">Teg-2019</strain>
        <tissue evidence="6">Adductor muscle</tissue>
    </source>
</reference>
<sequence>MDEKQDHPKTAVEELDFLNDVIPYRCPKCGDNRKFSKLGDLKLHLEADHSYKVGYVKPRTRVKVFSHSATKGGNKSKNETCLKKLGENDMSSDNSWKNGTGSDCDSQSEKRAGKVNEKRRGEREISPLLQSYKQDAKALEMKIKMAKESEMKRRLERNILDNKSSYEFRSPLNDMNTEVLQARQKEWQMADALYQSHDVLLSMEQAAEKRCREQQEVIQDIVNEFKFKENQLAQANTDLEKLKSERERLMLETENLLKSADKGQEHLREELSKREEMLSSISDELETVKVLASQELQKKDGKLESLATERDLLLKETAELSDKAGQHSSLLKRTLEVKERQLRKVNKEMEKLKTEQNSLVEESINLYKTANDGNNKLKDLVKLKDNQLSQAYQELGQMKELHEKLVWEANQLTKQADENNEKLKALFRSKEEQLLDAQVELERVKTEQKMLLESAKGLQDKVECADEKVNELQSVVSQKEKQLAQKEKELESIQSFLSSTAEKESVARDKLEKFISELIDRADNAERELVVLKSRSNSNTSGSPKHLPAQQSVHYTGESDADISHESSIIFSDISDSEESLVRSKTKGVLPDSKMGNQTSVVPLQSAASDILNEDDSSAYLPQKL</sequence>
<feature type="compositionally biased region" description="Polar residues" evidence="4">
    <location>
        <begin position="89"/>
        <end position="105"/>
    </location>
</feature>
<evidence type="ECO:0000313" key="7">
    <source>
        <dbReference type="Proteomes" id="UP001217089"/>
    </source>
</evidence>
<dbReference type="InterPro" id="IPR057038">
    <property type="entry name" value="FBX41/ZN365_Znf-C2H2"/>
</dbReference>
<dbReference type="Proteomes" id="UP001217089">
    <property type="component" value="Unassembled WGS sequence"/>
</dbReference>
<feature type="coiled-coil region" evidence="3">
    <location>
        <begin position="303"/>
        <end position="362"/>
    </location>
</feature>
<gene>
    <name evidence="6" type="ORF">KUTeg_005218</name>
</gene>
<organism evidence="6 7">
    <name type="scientific">Tegillarca granosa</name>
    <name type="common">Malaysian cockle</name>
    <name type="synonym">Anadara granosa</name>
    <dbReference type="NCBI Taxonomy" id="220873"/>
    <lineage>
        <taxon>Eukaryota</taxon>
        <taxon>Metazoa</taxon>
        <taxon>Spiralia</taxon>
        <taxon>Lophotrochozoa</taxon>
        <taxon>Mollusca</taxon>
        <taxon>Bivalvia</taxon>
        <taxon>Autobranchia</taxon>
        <taxon>Pteriomorphia</taxon>
        <taxon>Arcoida</taxon>
        <taxon>Arcoidea</taxon>
        <taxon>Arcidae</taxon>
        <taxon>Tegillarca</taxon>
    </lineage>
</organism>
<feature type="region of interest" description="Disordered" evidence="4">
    <location>
        <begin position="534"/>
        <end position="559"/>
    </location>
</feature>
<feature type="compositionally biased region" description="Basic and acidic residues" evidence="4">
    <location>
        <begin position="107"/>
        <end position="125"/>
    </location>
</feature>
<feature type="region of interest" description="Disordered" evidence="4">
    <location>
        <begin position="66"/>
        <end position="125"/>
    </location>
</feature>